<dbReference type="GO" id="GO:0004222">
    <property type="term" value="F:metalloendopeptidase activity"/>
    <property type="evidence" value="ECO:0007669"/>
    <property type="project" value="InterPro"/>
</dbReference>
<sequence>MFGTLALPSLRDELALLQGPPTNDGSPTWTLHDPLSNRFFRLSWPAFEVLSRWHLGQADSVAAAVTAETALDMEPEDVSGVVEFLARGGLLKAETPKDIDRLLAIHDAGKTGWLTWALHHYLFFRIPLVRPDAWLDRLLPLVAWMGTRAFRLATLAALLAGLLMMGRQWEVFAATFVDHFSMTGLAAFGLALGLAKVAHELGHALTAKSYGCRVPTMGVAFLVLWPMLYTDVNEAWKLTERRKRLLIGGAGILAELAIAAWATLAWGLLPDGPARGIAFTLAVTTLISSLAINLSPFIDINVPDHVTGAEEVGWLSGALETIRSKEQTMTIDGEPAPAAYVFVTNLPYHHEPNSGDFRVAVLAEGFNISDFKMGLQFASLREARASRDRHRDMFELAKTFHDQHVPSTFDGEIPEFAFGEITEPRSMISEMKGLEDENRRLKKMFAELSLQNELLREALGKK</sequence>
<feature type="transmembrane region" description="Helical" evidence="8">
    <location>
        <begin position="276"/>
        <end position="298"/>
    </location>
</feature>
<feature type="domain" description="Peptidase M50" evidence="9">
    <location>
        <begin position="188"/>
        <end position="284"/>
    </location>
</feature>
<comment type="similarity">
    <text evidence="3">Belongs to the peptidase M50B family.</text>
</comment>
<evidence type="ECO:0000256" key="6">
    <source>
        <dbReference type="ARBA" id="ARBA00023136"/>
    </source>
</evidence>
<proteinExistence type="inferred from homology"/>
<organism evidence="10 11">
    <name type="scientific">Paramagnetospirillum marisnigri</name>
    <dbReference type="NCBI Taxonomy" id="1285242"/>
    <lineage>
        <taxon>Bacteria</taxon>
        <taxon>Pseudomonadati</taxon>
        <taxon>Pseudomonadota</taxon>
        <taxon>Alphaproteobacteria</taxon>
        <taxon>Rhodospirillales</taxon>
        <taxon>Magnetospirillaceae</taxon>
        <taxon>Paramagnetospirillum</taxon>
    </lineage>
</organism>
<name>A0A178MLD6_9PROT</name>
<dbReference type="InterPro" id="IPR008915">
    <property type="entry name" value="Peptidase_M50"/>
</dbReference>
<evidence type="ECO:0000313" key="11">
    <source>
        <dbReference type="Proteomes" id="UP000078428"/>
    </source>
</evidence>
<feature type="transmembrane region" description="Helical" evidence="8">
    <location>
        <begin position="248"/>
        <end position="269"/>
    </location>
</feature>
<feature type="transmembrane region" description="Helical" evidence="8">
    <location>
        <begin position="210"/>
        <end position="228"/>
    </location>
</feature>
<dbReference type="GO" id="GO:0031293">
    <property type="term" value="P:membrane protein intracellular domain proteolysis"/>
    <property type="evidence" value="ECO:0007669"/>
    <property type="project" value="TreeGrafter"/>
</dbReference>
<dbReference type="Proteomes" id="UP000078428">
    <property type="component" value="Unassembled WGS sequence"/>
</dbReference>
<dbReference type="AlphaFoldDB" id="A0A178MLD6"/>
<evidence type="ECO:0000256" key="5">
    <source>
        <dbReference type="ARBA" id="ARBA00022989"/>
    </source>
</evidence>
<protein>
    <recommendedName>
        <fullName evidence="9">Peptidase M50 domain-containing protein</fullName>
    </recommendedName>
</protein>
<dbReference type="PANTHER" id="PTHR13325:SF3">
    <property type="entry name" value="MEMBRANE-BOUND TRANSCRIPTION FACTOR SITE-2 PROTEASE"/>
    <property type="match status" value="1"/>
</dbReference>
<dbReference type="InterPro" id="IPR001193">
    <property type="entry name" value="MBTPS2"/>
</dbReference>
<keyword evidence="7" id="KW-0175">Coiled coil</keyword>
<evidence type="ECO:0000256" key="1">
    <source>
        <dbReference type="ARBA" id="ARBA00001947"/>
    </source>
</evidence>
<comment type="subcellular location">
    <subcellularLocation>
        <location evidence="2">Endomembrane system</location>
        <topology evidence="2">Multi-pass membrane protein</topology>
    </subcellularLocation>
</comment>
<evidence type="ECO:0000313" key="10">
    <source>
        <dbReference type="EMBL" id="OAN48865.1"/>
    </source>
</evidence>
<keyword evidence="6 8" id="KW-0472">Membrane</keyword>
<dbReference type="Pfam" id="PF02163">
    <property type="entry name" value="Peptidase_M50"/>
    <property type="match status" value="1"/>
</dbReference>
<dbReference type="STRING" id="1285242.A6A04_19640"/>
<comment type="caution">
    <text evidence="10">The sequence shown here is derived from an EMBL/GenBank/DDBJ whole genome shotgun (WGS) entry which is preliminary data.</text>
</comment>
<reference evidence="10 11" key="1">
    <citation type="submission" date="2016-04" db="EMBL/GenBank/DDBJ databases">
        <title>Draft genome sequence of freshwater magnetotactic bacteria Magnetospirillum marisnigri SP-1 and Magnetospirillum moscoviense BB-1.</title>
        <authorList>
            <person name="Koziaeva V."/>
            <person name="Dziuba M.V."/>
            <person name="Ivanov T.M."/>
            <person name="Kuznetsov B."/>
            <person name="Grouzdev D.S."/>
        </authorList>
    </citation>
    <scope>NUCLEOTIDE SEQUENCE [LARGE SCALE GENOMIC DNA]</scope>
    <source>
        <strain evidence="10 11">SP-1</strain>
    </source>
</reference>
<keyword evidence="4 8" id="KW-0812">Transmembrane</keyword>
<dbReference type="EMBL" id="LWQT01000067">
    <property type="protein sequence ID" value="OAN48865.1"/>
    <property type="molecule type" value="Genomic_DNA"/>
</dbReference>
<dbReference type="PANTHER" id="PTHR13325">
    <property type="entry name" value="PROTEASE M50 MEMBRANE-BOUND TRANSCRIPTION FACTOR SITE 2 PROTEASE"/>
    <property type="match status" value="1"/>
</dbReference>
<comment type="cofactor">
    <cofactor evidence="1">
        <name>Zn(2+)</name>
        <dbReference type="ChEBI" id="CHEBI:29105"/>
    </cofactor>
</comment>
<evidence type="ECO:0000256" key="2">
    <source>
        <dbReference type="ARBA" id="ARBA00004127"/>
    </source>
</evidence>
<evidence type="ECO:0000256" key="8">
    <source>
        <dbReference type="SAM" id="Phobius"/>
    </source>
</evidence>
<feature type="transmembrane region" description="Helical" evidence="8">
    <location>
        <begin position="149"/>
        <end position="167"/>
    </location>
</feature>
<feature type="coiled-coil region" evidence="7">
    <location>
        <begin position="431"/>
        <end position="458"/>
    </location>
</feature>
<dbReference type="GO" id="GO:0016020">
    <property type="term" value="C:membrane"/>
    <property type="evidence" value="ECO:0007669"/>
    <property type="project" value="InterPro"/>
</dbReference>
<feature type="transmembrane region" description="Helical" evidence="8">
    <location>
        <begin position="179"/>
        <end position="198"/>
    </location>
</feature>
<accession>A0A178MLD6</accession>
<evidence type="ECO:0000256" key="3">
    <source>
        <dbReference type="ARBA" id="ARBA00007931"/>
    </source>
</evidence>
<evidence type="ECO:0000256" key="7">
    <source>
        <dbReference type="SAM" id="Coils"/>
    </source>
</evidence>
<dbReference type="GO" id="GO:0012505">
    <property type="term" value="C:endomembrane system"/>
    <property type="evidence" value="ECO:0007669"/>
    <property type="project" value="UniProtKB-SubCell"/>
</dbReference>
<evidence type="ECO:0000256" key="4">
    <source>
        <dbReference type="ARBA" id="ARBA00022692"/>
    </source>
</evidence>
<keyword evidence="11" id="KW-1185">Reference proteome</keyword>
<gene>
    <name evidence="10" type="ORF">A6A04_19640</name>
</gene>
<evidence type="ECO:0000259" key="9">
    <source>
        <dbReference type="Pfam" id="PF02163"/>
    </source>
</evidence>
<dbReference type="GO" id="GO:0005737">
    <property type="term" value="C:cytoplasm"/>
    <property type="evidence" value="ECO:0007669"/>
    <property type="project" value="TreeGrafter"/>
</dbReference>
<dbReference type="CDD" id="cd05709">
    <property type="entry name" value="S2P-M50"/>
    <property type="match status" value="1"/>
</dbReference>
<keyword evidence="5 8" id="KW-1133">Transmembrane helix</keyword>